<sequence>MYPKSASITLVIVGGSPEVEKIMHLTHPQTAISPCTQPDPAMGRNITEYRAIQFTDFYLVRNLAAYDNTRVDFY</sequence>
<evidence type="ECO:0000313" key="1">
    <source>
        <dbReference type="EMBL" id="MBD2181995.1"/>
    </source>
</evidence>
<proteinExistence type="predicted"/>
<accession>A0A926VE95</accession>
<name>A0A926VE95_9CYAN</name>
<reference evidence="1" key="1">
    <citation type="journal article" date="2015" name="ISME J.">
        <title>Draft Genome Sequence of Streptomyces incarnatus NRRL8089, which Produces the Nucleoside Antibiotic Sinefungin.</title>
        <authorList>
            <person name="Oshima K."/>
            <person name="Hattori M."/>
            <person name="Shimizu H."/>
            <person name="Fukuda K."/>
            <person name="Nemoto M."/>
            <person name="Inagaki K."/>
            <person name="Tamura T."/>
        </authorList>
    </citation>
    <scope>NUCLEOTIDE SEQUENCE</scope>
    <source>
        <strain evidence="1">FACHB-1375</strain>
    </source>
</reference>
<gene>
    <name evidence="1" type="ORF">H6G03_12910</name>
</gene>
<protein>
    <submittedName>
        <fullName evidence="1">Uncharacterized protein</fullName>
    </submittedName>
</protein>
<dbReference type="AlphaFoldDB" id="A0A926VE95"/>
<organism evidence="1 2">
    <name type="scientific">Aerosakkonema funiforme FACHB-1375</name>
    <dbReference type="NCBI Taxonomy" id="2949571"/>
    <lineage>
        <taxon>Bacteria</taxon>
        <taxon>Bacillati</taxon>
        <taxon>Cyanobacteriota</taxon>
        <taxon>Cyanophyceae</taxon>
        <taxon>Oscillatoriophycideae</taxon>
        <taxon>Aerosakkonematales</taxon>
        <taxon>Aerosakkonemataceae</taxon>
        <taxon>Aerosakkonema</taxon>
    </lineage>
</organism>
<keyword evidence="2" id="KW-1185">Reference proteome</keyword>
<dbReference type="RefSeq" id="WP_190464804.1">
    <property type="nucleotide sequence ID" value="NZ_JACJPW010000029.1"/>
</dbReference>
<dbReference type="Proteomes" id="UP000641646">
    <property type="component" value="Unassembled WGS sequence"/>
</dbReference>
<evidence type="ECO:0000313" key="2">
    <source>
        <dbReference type="Proteomes" id="UP000641646"/>
    </source>
</evidence>
<comment type="caution">
    <text evidence="1">The sequence shown here is derived from an EMBL/GenBank/DDBJ whole genome shotgun (WGS) entry which is preliminary data.</text>
</comment>
<dbReference type="EMBL" id="JACJPW010000029">
    <property type="protein sequence ID" value="MBD2181995.1"/>
    <property type="molecule type" value="Genomic_DNA"/>
</dbReference>
<reference evidence="1" key="2">
    <citation type="submission" date="2020-08" db="EMBL/GenBank/DDBJ databases">
        <authorList>
            <person name="Chen M."/>
            <person name="Teng W."/>
            <person name="Zhao L."/>
            <person name="Hu C."/>
            <person name="Zhou Y."/>
            <person name="Han B."/>
            <person name="Song L."/>
            <person name="Shu W."/>
        </authorList>
    </citation>
    <scope>NUCLEOTIDE SEQUENCE</scope>
    <source>
        <strain evidence="1">FACHB-1375</strain>
    </source>
</reference>